<dbReference type="KEGG" id="spph:KFK14_07185"/>
<gene>
    <name evidence="2" type="ORF">KFK14_07185</name>
</gene>
<sequence>MSAVETPQTIFFELERRRLAAARAGDIAALAQLLHDDFMFIHSNGRIDGRDDYLQLLASGNLTYREMDGTDHHLVHANADMGIVRSRVSLIADYRGTRITVTALVVAVWIFTVSQWRAVTTQSTTIP</sequence>
<dbReference type="Gene3D" id="3.10.450.50">
    <property type="match status" value="1"/>
</dbReference>
<keyword evidence="3" id="KW-1185">Reference proteome</keyword>
<proteinExistence type="predicted"/>
<dbReference type="SUPFAM" id="SSF54427">
    <property type="entry name" value="NTF2-like"/>
    <property type="match status" value="1"/>
</dbReference>
<dbReference type="RefSeq" id="WP_212610398.1">
    <property type="nucleotide sequence ID" value="NZ_CP073910.1"/>
</dbReference>
<dbReference type="Proteomes" id="UP000681425">
    <property type="component" value="Chromosome"/>
</dbReference>
<dbReference type="InterPro" id="IPR027843">
    <property type="entry name" value="DUF4440"/>
</dbReference>
<dbReference type="Pfam" id="PF14534">
    <property type="entry name" value="DUF4440"/>
    <property type="match status" value="1"/>
</dbReference>
<dbReference type="AlphaFoldDB" id="A0A975K9B0"/>
<feature type="domain" description="DUF4440" evidence="1">
    <location>
        <begin position="13"/>
        <end position="117"/>
    </location>
</feature>
<organism evidence="2 3">
    <name type="scientific">Sphingobium phenoxybenzoativorans</name>
    <dbReference type="NCBI Taxonomy" id="1592790"/>
    <lineage>
        <taxon>Bacteria</taxon>
        <taxon>Pseudomonadati</taxon>
        <taxon>Pseudomonadota</taxon>
        <taxon>Alphaproteobacteria</taxon>
        <taxon>Sphingomonadales</taxon>
        <taxon>Sphingomonadaceae</taxon>
        <taxon>Sphingobium</taxon>
    </lineage>
</organism>
<protein>
    <submittedName>
        <fullName evidence="2">Nuclear transport factor 2 family protein</fullName>
    </submittedName>
</protein>
<evidence type="ECO:0000313" key="3">
    <source>
        <dbReference type="Proteomes" id="UP000681425"/>
    </source>
</evidence>
<evidence type="ECO:0000313" key="2">
    <source>
        <dbReference type="EMBL" id="QUT07191.1"/>
    </source>
</evidence>
<reference evidence="2" key="1">
    <citation type="submission" date="2021-04" db="EMBL/GenBank/DDBJ databases">
        <title>Isolation of p-tert-butylphenol degrading bacteria Sphingobium phenoxybenzoativorans Tas13 from active sludge.</title>
        <authorList>
            <person name="Li Y."/>
        </authorList>
    </citation>
    <scope>NUCLEOTIDE SEQUENCE</scope>
    <source>
        <strain evidence="2">Tas13</strain>
    </source>
</reference>
<evidence type="ECO:0000259" key="1">
    <source>
        <dbReference type="Pfam" id="PF14534"/>
    </source>
</evidence>
<dbReference type="InterPro" id="IPR032710">
    <property type="entry name" value="NTF2-like_dom_sf"/>
</dbReference>
<name>A0A975K9B0_9SPHN</name>
<dbReference type="EMBL" id="CP073910">
    <property type="protein sequence ID" value="QUT07191.1"/>
    <property type="molecule type" value="Genomic_DNA"/>
</dbReference>
<accession>A0A975K9B0</accession>